<gene>
    <name evidence="2" type="ORF">SKA53_00614</name>
</gene>
<dbReference type="Pfam" id="PF11977">
    <property type="entry name" value="RNase_Zc3h12a"/>
    <property type="match status" value="1"/>
</dbReference>
<dbReference type="eggNOG" id="ENOG5031TDE">
    <property type="taxonomic scope" value="Bacteria"/>
</dbReference>
<dbReference type="HOGENOM" id="CLU_117578_0_0_5"/>
<dbReference type="Gene3D" id="3.40.50.11980">
    <property type="match status" value="1"/>
</dbReference>
<dbReference type="STRING" id="314232.SKA53_00614"/>
<reference evidence="2 3" key="1">
    <citation type="submission" date="2006-01" db="EMBL/GenBank/DDBJ databases">
        <authorList>
            <person name="Hagstrom A."/>
            <person name="Ferriera S."/>
            <person name="Johnson J."/>
            <person name="Kravitz S."/>
            <person name="Halpern A."/>
            <person name="Remington K."/>
            <person name="Beeson K."/>
            <person name="Tran B."/>
            <person name="Rogers Y.-H."/>
            <person name="Friedman R."/>
            <person name="Venter J.C."/>
        </authorList>
    </citation>
    <scope>NUCLEOTIDE SEQUENCE [LARGE SCALE GENOMIC DNA]</scope>
    <source>
        <strain evidence="2 3">SKA53</strain>
    </source>
</reference>
<proteinExistence type="predicted"/>
<dbReference type="EMBL" id="AAMS01000008">
    <property type="protein sequence ID" value="EAQ05543.1"/>
    <property type="molecule type" value="Genomic_DNA"/>
</dbReference>
<sequence length="172" mass="18771">MMTVSALLILLPALIGFVVLLARHRKPTRPAAVIARHAIVVDGSNVMHWGGAPSAKVLARVLGALQTKGYTPIVFFDASVGYRLADRYLDAGDLAGLIGLPAAQIHVVDKGVIADSAILEFSALHGLRIVSNDQYRDWRVQFPHLHRKGAVLRGRFQDGAVVWQQRLKLVRA</sequence>
<dbReference type="AlphaFoldDB" id="A3V891"/>
<accession>A3V891</accession>
<keyword evidence="3" id="KW-1185">Reference proteome</keyword>
<dbReference type="OrthoDB" id="5196680at2"/>
<evidence type="ECO:0000259" key="1">
    <source>
        <dbReference type="Pfam" id="PF11977"/>
    </source>
</evidence>
<dbReference type="Proteomes" id="UP000004507">
    <property type="component" value="Unassembled WGS sequence"/>
</dbReference>
<organism evidence="2 3">
    <name type="scientific">Yoonia vestfoldensis SKA53</name>
    <dbReference type="NCBI Taxonomy" id="314232"/>
    <lineage>
        <taxon>Bacteria</taxon>
        <taxon>Pseudomonadati</taxon>
        <taxon>Pseudomonadota</taxon>
        <taxon>Alphaproteobacteria</taxon>
        <taxon>Rhodobacterales</taxon>
        <taxon>Paracoccaceae</taxon>
        <taxon>Yoonia</taxon>
    </lineage>
</organism>
<dbReference type="RefSeq" id="WP_007204083.1">
    <property type="nucleotide sequence ID" value="NZ_CH672414.1"/>
</dbReference>
<feature type="domain" description="RNase NYN" evidence="1">
    <location>
        <begin position="37"/>
        <end position="145"/>
    </location>
</feature>
<comment type="caution">
    <text evidence="2">The sequence shown here is derived from an EMBL/GenBank/DDBJ whole genome shotgun (WGS) entry which is preliminary data.</text>
</comment>
<dbReference type="InterPro" id="IPR021869">
    <property type="entry name" value="RNase_Zc3h12_NYN"/>
</dbReference>
<name>A3V891_9RHOB</name>
<evidence type="ECO:0000313" key="2">
    <source>
        <dbReference type="EMBL" id="EAQ05543.1"/>
    </source>
</evidence>
<protein>
    <recommendedName>
        <fullName evidence="1">RNase NYN domain-containing protein</fullName>
    </recommendedName>
</protein>
<evidence type="ECO:0000313" key="3">
    <source>
        <dbReference type="Proteomes" id="UP000004507"/>
    </source>
</evidence>